<sequence>MEVFLTKSEIEIIELEARNNSVFKNYGVSVFNVSKLNCLSIVTISDKNLILIKGNLDTAYEHIKVRHNYWSTQPYPKGDGFQAQSKFPIDINPTNFIKIADSIYSPENFVADNEHKDSDKFEKYFGLYSFDDKTEEKINLILYKGTKIIHSLYPQSNKHNKKRKRTKYPFSRGIVEISNLDPISKIKEIHIPYFGTDLKLKYSILIEKFILKEIEEWRILAFDDNRNYKFDYYIGEKRISKFRGETSERISYQHCDLKNIEELMLKIDQSENI</sequence>
<dbReference type="RefSeq" id="WP_338841230.1">
    <property type="nucleotide sequence ID" value="NZ_CP147988.1"/>
</dbReference>
<gene>
    <name evidence="1" type="ORF">V6624_05675</name>
</gene>
<evidence type="ECO:0000313" key="2">
    <source>
        <dbReference type="Proteomes" id="UP001447857"/>
    </source>
</evidence>
<protein>
    <submittedName>
        <fullName evidence="1">Uncharacterized protein</fullName>
    </submittedName>
</protein>
<accession>A0ABZ2QDU0</accession>
<name>A0ABZ2QDU0_9FLAO</name>
<organism evidence="1 2">
    <name type="scientific">Flavobacterium ginsenosidimutans</name>
    <dbReference type="NCBI Taxonomy" id="687844"/>
    <lineage>
        <taxon>Bacteria</taxon>
        <taxon>Pseudomonadati</taxon>
        <taxon>Bacteroidota</taxon>
        <taxon>Flavobacteriia</taxon>
        <taxon>Flavobacteriales</taxon>
        <taxon>Flavobacteriaceae</taxon>
        <taxon>Flavobacterium</taxon>
    </lineage>
</organism>
<reference evidence="1 2" key="1">
    <citation type="submission" date="2024-02" db="EMBL/GenBank/DDBJ databases">
        <title>complete genome of Flavobacterium ginsenosidimutans Str. YTB16.</title>
        <authorList>
            <person name="Wang Q."/>
        </authorList>
    </citation>
    <scope>NUCLEOTIDE SEQUENCE [LARGE SCALE GENOMIC DNA]</scope>
    <source>
        <strain evidence="1 2">YTB16</strain>
    </source>
</reference>
<proteinExistence type="predicted"/>
<dbReference type="Proteomes" id="UP001447857">
    <property type="component" value="Chromosome"/>
</dbReference>
<keyword evidence="2" id="KW-1185">Reference proteome</keyword>
<evidence type="ECO:0000313" key="1">
    <source>
        <dbReference type="EMBL" id="WXK51118.1"/>
    </source>
</evidence>
<dbReference type="EMBL" id="CP147988">
    <property type="protein sequence ID" value="WXK51118.1"/>
    <property type="molecule type" value="Genomic_DNA"/>
</dbReference>